<evidence type="ECO:0000313" key="6">
    <source>
        <dbReference type="EMBL" id="OGM02290.1"/>
    </source>
</evidence>
<dbReference type="InterPro" id="IPR047859">
    <property type="entry name" value="Ribosomal_bL17_CS"/>
</dbReference>
<evidence type="ECO:0000256" key="1">
    <source>
        <dbReference type="ARBA" id="ARBA00008777"/>
    </source>
</evidence>
<protein>
    <recommendedName>
        <fullName evidence="4">Large ribosomal subunit protein bL17</fullName>
    </recommendedName>
</protein>
<dbReference type="AlphaFoldDB" id="A0A1F7WHN6"/>
<dbReference type="Proteomes" id="UP000178735">
    <property type="component" value="Unassembled WGS sequence"/>
</dbReference>
<comment type="similarity">
    <text evidence="1 4 5">Belongs to the bacterial ribosomal protein bL17 family.</text>
</comment>
<proteinExistence type="inferred from homology"/>
<comment type="subunit">
    <text evidence="4">Part of the 50S ribosomal subunit. Contacts protein L32.</text>
</comment>
<evidence type="ECO:0000256" key="5">
    <source>
        <dbReference type="RuleBase" id="RU000660"/>
    </source>
</evidence>
<dbReference type="PANTHER" id="PTHR14413:SF16">
    <property type="entry name" value="LARGE RIBOSOMAL SUBUNIT PROTEIN BL17M"/>
    <property type="match status" value="1"/>
</dbReference>
<evidence type="ECO:0000256" key="3">
    <source>
        <dbReference type="ARBA" id="ARBA00023274"/>
    </source>
</evidence>
<dbReference type="NCBIfam" id="TIGR00059">
    <property type="entry name" value="L17"/>
    <property type="match status" value="1"/>
</dbReference>
<dbReference type="PROSITE" id="PS01167">
    <property type="entry name" value="RIBOSOMAL_L17"/>
    <property type="match status" value="1"/>
</dbReference>
<organism evidence="6 7">
    <name type="scientific">Candidatus Wallbacteria bacterium GWC2_49_35</name>
    <dbReference type="NCBI Taxonomy" id="1817813"/>
    <lineage>
        <taxon>Bacteria</taxon>
        <taxon>Candidatus Walliibacteriota</taxon>
    </lineage>
</organism>
<dbReference type="Pfam" id="PF01196">
    <property type="entry name" value="Ribosomal_L17"/>
    <property type="match status" value="1"/>
</dbReference>
<dbReference type="GO" id="GO:0022625">
    <property type="term" value="C:cytosolic large ribosomal subunit"/>
    <property type="evidence" value="ECO:0007669"/>
    <property type="project" value="TreeGrafter"/>
</dbReference>
<comment type="caution">
    <text evidence="6">The sequence shown here is derived from an EMBL/GenBank/DDBJ whole genome shotgun (WGS) entry which is preliminary data.</text>
</comment>
<reference evidence="6 7" key="1">
    <citation type="journal article" date="2016" name="Nat. Commun.">
        <title>Thousands of microbial genomes shed light on interconnected biogeochemical processes in an aquifer system.</title>
        <authorList>
            <person name="Anantharaman K."/>
            <person name="Brown C.T."/>
            <person name="Hug L.A."/>
            <person name="Sharon I."/>
            <person name="Castelle C.J."/>
            <person name="Probst A.J."/>
            <person name="Thomas B.C."/>
            <person name="Singh A."/>
            <person name="Wilkins M.J."/>
            <person name="Karaoz U."/>
            <person name="Brodie E.L."/>
            <person name="Williams K.H."/>
            <person name="Hubbard S.S."/>
            <person name="Banfield J.F."/>
        </authorList>
    </citation>
    <scope>NUCLEOTIDE SEQUENCE [LARGE SCALE GENOMIC DNA]</scope>
</reference>
<keyword evidence="2 4" id="KW-0689">Ribosomal protein</keyword>
<evidence type="ECO:0000313" key="7">
    <source>
        <dbReference type="Proteomes" id="UP000178735"/>
    </source>
</evidence>
<sequence length="123" mass="14409">MRHQLANKKLGRRVPHRRSLFRNQIISLMTHNKIITTEAKAKETRRIAEKLITIARQVSEDKSKNMHLKNLAFTILNDKKMVEKLFNEIAPQYKERDGGYTRIYKLGRRAGDAAEMAMLEFVK</sequence>
<dbReference type="HAMAP" id="MF_01368">
    <property type="entry name" value="Ribosomal_bL17"/>
    <property type="match status" value="1"/>
</dbReference>
<gene>
    <name evidence="4" type="primary">rplQ</name>
    <name evidence="6" type="ORF">A2008_10195</name>
</gene>
<dbReference type="InterPro" id="IPR000456">
    <property type="entry name" value="Ribosomal_bL17"/>
</dbReference>
<accession>A0A1F7WHN6</accession>
<dbReference type="InterPro" id="IPR036373">
    <property type="entry name" value="Ribosomal_bL17_sf"/>
</dbReference>
<keyword evidence="3 4" id="KW-0687">Ribonucleoprotein</keyword>
<evidence type="ECO:0000256" key="4">
    <source>
        <dbReference type="HAMAP-Rule" id="MF_01368"/>
    </source>
</evidence>
<evidence type="ECO:0000256" key="2">
    <source>
        <dbReference type="ARBA" id="ARBA00022980"/>
    </source>
</evidence>
<dbReference type="Gene3D" id="3.90.1030.10">
    <property type="entry name" value="Ribosomal protein L17"/>
    <property type="match status" value="1"/>
</dbReference>
<dbReference type="STRING" id="1817813.A2008_10195"/>
<dbReference type="GO" id="GO:0006412">
    <property type="term" value="P:translation"/>
    <property type="evidence" value="ECO:0007669"/>
    <property type="project" value="UniProtKB-UniRule"/>
</dbReference>
<dbReference type="EMBL" id="MGFH01000212">
    <property type="protein sequence ID" value="OGM02290.1"/>
    <property type="molecule type" value="Genomic_DNA"/>
</dbReference>
<name>A0A1F7WHN6_9BACT</name>
<dbReference type="PANTHER" id="PTHR14413">
    <property type="entry name" value="RIBOSOMAL PROTEIN L17"/>
    <property type="match status" value="1"/>
</dbReference>
<dbReference type="SUPFAM" id="SSF64263">
    <property type="entry name" value="Prokaryotic ribosomal protein L17"/>
    <property type="match status" value="1"/>
</dbReference>
<dbReference type="GO" id="GO:0003735">
    <property type="term" value="F:structural constituent of ribosome"/>
    <property type="evidence" value="ECO:0007669"/>
    <property type="project" value="InterPro"/>
</dbReference>